<reference evidence="2" key="1">
    <citation type="journal article" date="2016" name="Front. Microbiol.">
        <title>Complete Genome Sequence of Clostridium estertheticum DSM 8809, a Microbe Identified in Spoiled Vacuum Packed Beef.</title>
        <authorList>
            <person name="Yu Z."/>
            <person name="Gunn L."/>
            <person name="Brennan E."/>
            <person name="Reid R."/>
            <person name="Wall P.G."/>
            <person name="Gaora O.P."/>
            <person name="Hurley D."/>
            <person name="Bolton D."/>
            <person name="Fanning S."/>
        </authorList>
    </citation>
    <scope>NUCLEOTIDE SEQUENCE [LARGE SCALE GENOMIC DNA]</scope>
    <source>
        <strain evidence="2">DSM 8809</strain>
    </source>
</reference>
<dbReference type="Proteomes" id="UP000182569">
    <property type="component" value="Chromosome"/>
</dbReference>
<evidence type="ECO:0000313" key="1">
    <source>
        <dbReference type="EMBL" id="APC39705.1"/>
    </source>
</evidence>
<dbReference type="RefSeq" id="WP_071611998.1">
    <property type="nucleotide sequence ID" value="NZ_CP015756.1"/>
</dbReference>
<protein>
    <recommendedName>
        <fullName evidence="3">MORN repeat variant</fullName>
    </recommendedName>
</protein>
<proteinExistence type="predicted"/>
<dbReference type="OrthoDB" id="594021at2"/>
<dbReference type="EMBL" id="CP015756">
    <property type="protein sequence ID" value="APC39705.1"/>
    <property type="molecule type" value="Genomic_DNA"/>
</dbReference>
<evidence type="ECO:0008006" key="3">
    <source>
        <dbReference type="Google" id="ProtNLM"/>
    </source>
</evidence>
<gene>
    <name evidence="1" type="ORF">A7L45_06300</name>
</gene>
<dbReference type="STRING" id="1552.A7L45_06300"/>
<evidence type="ECO:0000313" key="2">
    <source>
        <dbReference type="Proteomes" id="UP000182569"/>
    </source>
</evidence>
<accession>A0A1J0GEA9</accession>
<keyword evidence="2" id="KW-1185">Reference proteome</keyword>
<dbReference type="AlphaFoldDB" id="A0A1J0GEA9"/>
<sequence>MKEFMTKYGMLKGITSIEFYTDGIIKECKLSEYCEINTSYGILVPQYDEEEVRRKYKRSLSFYKNGNLQSISFQGGTNIITSVGKLSAELAVFHENGEIKRIFPLNGKITGYWTEQNEYELSEELEFHFEFGKFKKKIIGINFYESGAVKSLTLWPKDFINVLSHYGMIETRIGFSLYPNGAIKSCEPRRQTLIKTVIGELHAFDFDAIGLNADTNSLNFKENGTIKSLYTSLDKITVKDAFGSSHIYEPGLKPNNFNDKIMDVVPLRVEFYLSKVKINETEYNIESNTFCVDKFVRKLF</sequence>
<dbReference type="KEGG" id="ceu:A7L45_06300"/>
<name>A0A1J0GEA9_9CLOT</name>
<organism evidence="1 2">
    <name type="scientific">Clostridium estertheticum subsp. estertheticum</name>
    <dbReference type="NCBI Taxonomy" id="1552"/>
    <lineage>
        <taxon>Bacteria</taxon>
        <taxon>Bacillati</taxon>
        <taxon>Bacillota</taxon>
        <taxon>Clostridia</taxon>
        <taxon>Eubacteriales</taxon>
        <taxon>Clostridiaceae</taxon>
        <taxon>Clostridium</taxon>
    </lineage>
</organism>